<dbReference type="InterPro" id="IPR014014">
    <property type="entry name" value="RNA_helicase_DEAD_Q_motif"/>
</dbReference>
<dbReference type="GO" id="GO:0005524">
    <property type="term" value="F:ATP binding"/>
    <property type="evidence" value="ECO:0007669"/>
    <property type="project" value="UniProtKB-KW"/>
</dbReference>
<dbReference type="InterPro" id="IPR027417">
    <property type="entry name" value="P-loop_NTPase"/>
</dbReference>
<dbReference type="GO" id="GO:0005829">
    <property type="term" value="C:cytosol"/>
    <property type="evidence" value="ECO:0007669"/>
    <property type="project" value="TreeGrafter"/>
</dbReference>
<protein>
    <recommendedName>
        <fullName evidence="1">RNA helicase</fullName>
        <ecNumber evidence="1">3.6.4.13</ecNumber>
    </recommendedName>
</protein>
<name>A0A674HAG9_TAEGU</name>
<dbReference type="PROSITE" id="PS51195">
    <property type="entry name" value="Q_MOTIF"/>
    <property type="match status" value="1"/>
</dbReference>
<keyword evidence="6" id="KW-0694">RNA-binding</keyword>
<feature type="domain" description="Helicase ATP-binding" evidence="10">
    <location>
        <begin position="39"/>
        <end position="213"/>
    </location>
</feature>
<dbReference type="InterPro" id="IPR001650">
    <property type="entry name" value="Helicase_C-like"/>
</dbReference>
<dbReference type="PANTHER" id="PTHR47959:SF21">
    <property type="entry name" value="DEAD-BOX HELICASE 56"/>
    <property type="match status" value="1"/>
</dbReference>
<evidence type="ECO:0000256" key="3">
    <source>
        <dbReference type="ARBA" id="ARBA00022801"/>
    </source>
</evidence>
<feature type="short sequence motif" description="Q motif" evidence="9">
    <location>
        <begin position="8"/>
        <end position="36"/>
    </location>
</feature>
<reference evidence="12" key="2">
    <citation type="submission" date="2025-08" db="UniProtKB">
        <authorList>
            <consortium name="Ensembl"/>
        </authorList>
    </citation>
    <scope>IDENTIFICATION</scope>
</reference>
<dbReference type="InterPro" id="IPR011545">
    <property type="entry name" value="DEAD/DEAH_box_helicase_dom"/>
</dbReference>
<proteinExistence type="inferred from homology"/>
<comment type="catalytic activity">
    <reaction evidence="8">
        <text>ATP + H2O = ADP + phosphate + H(+)</text>
        <dbReference type="Rhea" id="RHEA:13065"/>
        <dbReference type="ChEBI" id="CHEBI:15377"/>
        <dbReference type="ChEBI" id="CHEBI:15378"/>
        <dbReference type="ChEBI" id="CHEBI:30616"/>
        <dbReference type="ChEBI" id="CHEBI:43474"/>
        <dbReference type="ChEBI" id="CHEBI:456216"/>
        <dbReference type="EC" id="3.6.4.13"/>
    </reaction>
</comment>
<keyword evidence="5" id="KW-0067">ATP-binding</keyword>
<evidence type="ECO:0000256" key="1">
    <source>
        <dbReference type="ARBA" id="ARBA00012552"/>
    </source>
</evidence>
<dbReference type="PANTHER" id="PTHR47959">
    <property type="entry name" value="ATP-DEPENDENT RNA HELICASE RHLE-RELATED"/>
    <property type="match status" value="1"/>
</dbReference>
<evidence type="ECO:0000259" key="11">
    <source>
        <dbReference type="PROSITE" id="PS51195"/>
    </source>
</evidence>
<keyword evidence="13" id="KW-1185">Reference proteome</keyword>
<dbReference type="SUPFAM" id="SSF52540">
    <property type="entry name" value="P-loop containing nucleoside triphosphate hydrolases"/>
    <property type="match status" value="2"/>
</dbReference>
<evidence type="ECO:0000256" key="4">
    <source>
        <dbReference type="ARBA" id="ARBA00022806"/>
    </source>
</evidence>
<keyword evidence="4" id="KW-0347">Helicase</keyword>
<dbReference type="AlphaFoldDB" id="A0A674HAG9"/>
<keyword evidence="2" id="KW-0547">Nucleotide-binding</keyword>
<comment type="similarity">
    <text evidence="7">Belongs to the DEAD box helicase family. DDX56/DBP9 subfamily.</text>
</comment>
<dbReference type="GO" id="GO:0003723">
    <property type="term" value="F:RNA binding"/>
    <property type="evidence" value="ECO:0007669"/>
    <property type="project" value="UniProtKB-KW"/>
</dbReference>
<evidence type="ECO:0000256" key="5">
    <source>
        <dbReference type="ARBA" id="ARBA00022840"/>
    </source>
</evidence>
<evidence type="ECO:0000256" key="2">
    <source>
        <dbReference type="ARBA" id="ARBA00022741"/>
    </source>
</evidence>
<evidence type="ECO:0000256" key="6">
    <source>
        <dbReference type="ARBA" id="ARBA00022884"/>
    </source>
</evidence>
<keyword evidence="3" id="KW-0378">Hydrolase</keyword>
<dbReference type="EC" id="3.6.4.13" evidence="1"/>
<dbReference type="InterPro" id="IPR050079">
    <property type="entry name" value="DEAD_box_RNA_helicase"/>
</dbReference>
<evidence type="ECO:0000256" key="8">
    <source>
        <dbReference type="ARBA" id="ARBA00047984"/>
    </source>
</evidence>
<evidence type="ECO:0000256" key="7">
    <source>
        <dbReference type="ARBA" id="ARBA00038041"/>
    </source>
</evidence>
<sequence length="736" mass="77705">MAAEMEEKGFEHMGLDGRLLRAVAELGWAVPTAIQARAIPLALEGRDVLARARTGSGKTGAYGLPMLHKASPAVPQAVRALVLVPTAELARQVGHTLRRLAAFCARQLRVAELCGHSDLAEQRPVLMERPDIVVGTPGRVLAHVAGHSLALRPSLELLVLDEADLLLSFGCGSDIRALLCHLPKIYQAMLVSATLNPELEALQELVLHNPVLQLQQFPSPRLPGPAQLQQLQLRCGTEEDKFLLLAALLKLRLLRGRALLFVGSLARALRLQLFLEQFGIAACALNPQLPARSRCHVIAQFNRGLYDFIVATDEEGPAEKGGSRGQSPPCPQDPEFGVSRGIDFQNVAAVINFDVPNSVETYIHRVGRSVTRVTTGSPVSPRGHPCHHGVTCVTSGSQGCPQGPCVPVPTVSLSPCSCPHGVAVPMVSLSPGVSPGCPCPHGVPVPMSLSPQRLCPHSVPIPMSLSPGCPCPRGVPVPMSLSPQCPCLHVSVPTVSLSPGCPRVPVPMSLSPWCPCPRVPVPTVSLSPRVPVPRGVPWVSLSPCPCPYSVPVPMSLSPWCPCPRVPVPTVSLSPWCPCPPSVPVPPVSLSPWSPCPHVPVPVSPSPQCPCPLGVPMVSLSPGCPCPHVPVPMVSLSLCPCPHGVGVPMVSLSPGVYPGCPCPRVPVPTALLSPQCPCPHDVPVPRVSPWCPRPRGVPVPMSLSSMSLSPQCPCPHDVPVPMSLSPGRRAGTALARR</sequence>
<organism evidence="12 13">
    <name type="scientific">Taeniopygia guttata</name>
    <name type="common">Zebra finch</name>
    <name type="synonym">Poephila guttata</name>
    <dbReference type="NCBI Taxonomy" id="59729"/>
    <lineage>
        <taxon>Eukaryota</taxon>
        <taxon>Metazoa</taxon>
        <taxon>Chordata</taxon>
        <taxon>Craniata</taxon>
        <taxon>Vertebrata</taxon>
        <taxon>Euteleostomi</taxon>
        <taxon>Archelosauria</taxon>
        <taxon>Archosauria</taxon>
        <taxon>Dinosauria</taxon>
        <taxon>Saurischia</taxon>
        <taxon>Theropoda</taxon>
        <taxon>Coelurosauria</taxon>
        <taxon>Aves</taxon>
        <taxon>Neognathae</taxon>
        <taxon>Neoaves</taxon>
        <taxon>Telluraves</taxon>
        <taxon>Australaves</taxon>
        <taxon>Passeriformes</taxon>
        <taxon>Passeroidea</taxon>
        <taxon>Estrildidae</taxon>
        <taxon>Estrildinae</taxon>
        <taxon>Taeniopygia</taxon>
    </lineage>
</organism>
<dbReference type="InParanoid" id="A0A674HAG9"/>
<dbReference type="Pfam" id="PF00271">
    <property type="entry name" value="Helicase_C"/>
    <property type="match status" value="1"/>
</dbReference>
<dbReference type="PROSITE" id="PS51192">
    <property type="entry name" value="HELICASE_ATP_BIND_1"/>
    <property type="match status" value="1"/>
</dbReference>
<reference evidence="12" key="3">
    <citation type="submission" date="2025-09" db="UniProtKB">
        <authorList>
            <consortium name="Ensembl"/>
        </authorList>
    </citation>
    <scope>IDENTIFICATION</scope>
</reference>
<reference evidence="12 13" key="1">
    <citation type="journal article" date="2010" name="Nature">
        <title>The genome of a songbird.</title>
        <authorList>
            <person name="Warren W.C."/>
            <person name="Clayton D.F."/>
            <person name="Ellegren H."/>
            <person name="Arnold A.P."/>
            <person name="Hillier L.W."/>
            <person name="Kunstner A."/>
            <person name="Searle S."/>
            <person name="White S."/>
            <person name="Vilella A.J."/>
            <person name="Fairley S."/>
            <person name="Heger A."/>
            <person name="Kong L."/>
            <person name="Ponting C.P."/>
            <person name="Jarvis E.D."/>
            <person name="Mello C.V."/>
            <person name="Minx P."/>
            <person name="Lovell P."/>
            <person name="Velho T.A."/>
            <person name="Ferris M."/>
            <person name="Balakrishnan C.N."/>
            <person name="Sinha S."/>
            <person name="Blatti C."/>
            <person name="London S.E."/>
            <person name="Li Y."/>
            <person name="Lin Y.C."/>
            <person name="George J."/>
            <person name="Sweedler J."/>
            <person name="Southey B."/>
            <person name="Gunaratne P."/>
            <person name="Watson M."/>
            <person name="Nam K."/>
            <person name="Backstrom N."/>
            <person name="Smeds L."/>
            <person name="Nabholz B."/>
            <person name="Itoh Y."/>
            <person name="Whitney O."/>
            <person name="Pfenning A.R."/>
            <person name="Howard J."/>
            <person name="Volker M."/>
            <person name="Skinner B.M."/>
            <person name="Griffin D.K."/>
            <person name="Ye L."/>
            <person name="McLaren W.M."/>
            <person name="Flicek P."/>
            <person name="Quesada V."/>
            <person name="Velasco G."/>
            <person name="Lopez-Otin C."/>
            <person name="Puente X.S."/>
            <person name="Olender T."/>
            <person name="Lancet D."/>
            <person name="Smit A.F."/>
            <person name="Hubley R."/>
            <person name="Konkel M.K."/>
            <person name="Walker J.A."/>
            <person name="Batzer M.A."/>
            <person name="Gu W."/>
            <person name="Pollock D.D."/>
            <person name="Chen L."/>
            <person name="Cheng Z."/>
            <person name="Eichler E.E."/>
            <person name="Stapley J."/>
            <person name="Slate J."/>
            <person name="Ekblom R."/>
            <person name="Birkhead T."/>
            <person name="Burke T."/>
            <person name="Burt D."/>
            <person name="Scharff C."/>
            <person name="Adam I."/>
            <person name="Richard H."/>
            <person name="Sultan M."/>
            <person name="Soldatov A."/>
            <person name="Lehrach H."/>
            <person name="Edwards S.V."/>
            <person name="Yang S.P."/>
            <person name="Li X."/>
            <person name="Graves T."/>
            <person name="Fulton L."/>
            <person name="Nelson J."/>
            <person name="Chinwalla A."/>
            <person name="Hou S."/>
            <person name="Mardis E.R."/>
            <person name="Wilson R.K."/>
        </authorList>
    </citation>
    <scope>NUCLEOTIDE SEQUENCE [LARGE SCALE GENOMIC DNA]</scope>
</reference>
<dbReference type="GO" id="GO:0003724">
    <property type="term" value="F:RNA helicase activity"/>
    <property type="evidence" value="ECO:0007669"/>
    <property type="project" value="UniProtKB-EC"/>
</dbReference>
<evidence type="ECO:0000313" key="12">
    <source>
        <dbReference type="Ensembl" id="ENSTGUP00000031611.1"/>
    </source>
</evidence>
<evidence type="ECO:0000313" key="13">
    <source>
        <dbReference type="Proteomes" id="UP000007754"/>
    </source>
</evidence>
<dbReference type="GO" id="GO:0016787">
    <property type="term" value="F:hydrolase activity"/>
    <property type="evidence" value="ECO:0007669"/>
    <property type="project" value="UniProtKB-KW"/>
</dbReference>
<evidence type="ECO:0000256" key="9">
    <source>
        <dbReference type="PROSITE-ProRule" id="PRU00552"/>
    </source>
</evidence>
<dbReference type="Ensembl" id="ENSTGUT00000038273.1">
    <property type="protein sequence ID" value="ENSTGUP00000031611.1"/>
    <property type="gene ID" value="ENSTGUG00000020953.1"/>
</dbReference>
<dbReference type="CDD" id="cd17961">
    <property type="entry name" value="DEADc_DDX56"/>
    <property type="match status" value="1"/>
</dbReference>
<dbReference type="InterPro" id="IPR014001">
    <property type="entry name" value="Helicase_ATP-bd"/>
</dbReference>
<dbReference type="SMART" id="SM00490">
    <property type="entry name" value="HELICc"/>
    <property type="match status" value="1"/>
</dbReference>
<dbReference type="CDD" id="cd18787">
    <property type="entry name" value="SF2_C_DEAD"/>
    <property type="match status" value="1"/>
</dbReference>
<dbReference type="GeneTree" id="ENSGT00550000074946"/>
<dbReference type="SMART" id="SM00487">
    <property type="entry name" value="DEXDc"/>
    <property type="match status" value="1"/>
</dbReference>
<dbReference type="Gene3D" id="3.40.50.300">
    <property type="entry name" value="P-loop containing nucleotide triphosphate hydrolases"/>
    <property type="match status" value="2"/>
</dbReference>
<dbReference type="Proteomes" id="UP000007754">
    <property type="component" value="Chromosome 22"/>
</dbReference>
<dbReference type="Pfam" id="PF00270">
    <property type="entry name" value="DEAD"/>
    <property type="match status" value="1"/>
</dbReference>
<evidence type="ECO:0000259" key="10">
    <source>
        <dbReference type="PROSITE" id="PS51192"/>
    </source>
</evidence>
<accession>A0A674HAG9</accession>
<feature type="domain" description="DEAD-box RNA helicase Q" evidence="11">
    <location>
        <begin position="8"/>
        <end position="36"/>
    </location>
</feature>